<evidence type="ECO:0000256" key="3">
    <source>
        <dbReference type="ARBA" id="ARBA00022833"/>
    </source>
</evidence>
<dbReference type="PROSITE" id="PS00028">
    <property type="entry name" value="ZINC_FINGER_C2H2_1"/>
    <property type="match status" value="2"/>
</dbReference>
<evidence type="ECO:0000256" key="4">
    <source>
        <dbReference type="PROSITE-ProRule" id="PRU00042"/>
    </source>
</evidence>
<dbReference type="SUPFAM" id="SSF57667">
    <property type="entry name" value="beta-beta-alpha zinc fingers"/>
    <property type="match status" value="1"/>
</dbReference>
<comment type="caution">
    <text evidence="7">The sequence shown here is derived from an EMBL/GenBank/DDBJ whole genome shotgun (WGS) entry which is preliminary data.</text>
</comment>
<dbReference type="SMART" id="SM00355">
    <property type="entry name" value="ZnF_C2H2"/>
    <property type="match status" value="2"/>
</dbReference>
<sequence>MGSLTRFSDMQNLTDPSNLQLDYRQVDMASDYLNMNNRISFTEYLTDEHYISEAYEFYPPQHMTACSSPESDSYSMFNMEEPKIKIEYSEPIDPSCSIYNVSRTMSQESCPDLAVCNPSSISTSPLTPLDSPHDQSPIMSPTGLSLSHHHIINDQRDIIPEVMLANNNNNGRGRRGRIPTSSVQEMFQDPQDFHRSIMGPLPSPPPAQPPTTTTKSTGKSRGRRMTNKPAKPGTKSFECHYAGCGRIFKRSEHLKRHIRSIHTLERPFCCPHPHCTKRFSRSDNLSQHIRVHRPNGKEKNTPARAFSNFTPYLQTYQASNVHTTLPQN</sequence>
<dbReference type="Gene3D" id="3.30.160.60">
    <property type="entry name" value="Classic Zinc Finger"/>
    <property type="match status" value="2"/>
</dbReference>
<evidence type="ECO:0000313" key="7">
    <source>
        <dbReference type="EMBL" id="CAG8513922.1"/>
    </source>
</evidence>
<dbReference type="Pfam" id="PF00096">
    <property type="entry name" value="zf-C2H2"/>
    <property type="match status" value="2"/>
</dbReference>
<dbReference type="PANTHER" id="PTHR23235">
    <property type="entry name" value="KRUEPPEL-LIKE TRANSCRIPTION FACTOR"/>
    <property type="match status" value="1"/>
</dbReference>
<dbReference type="AlphaFoldDB" id="A0A9N9A1G9"/>
<proteinExistence type="predicted"/>
<keyword evidence="3" id="KW-0862">Zinc</keyword>
<protein>
    <submittedName>
        <fullName evidence="7">5309_t:CDS:1</fullName>
    </submittedName>
</protein>
<dbReference type="InterPro" id="IPR036236">
    <property type="entry name" value="Znf_C2H2_sf"/>
</dbReference>
<dbReference type="InterPro" id="IPR013087">
    <property type="entry name" value="Znf_C2H2_type"/>
</dbReference>
<keyword evidence="2 4" id="KW-0863">Zinc-finger</keyword>
<feature type="region of interest" description="Disordered" evidence="5">
    <location>
        <begin position="193"/>
        <end position="235"/>
    </location>
</feature>
<accession>A0A9N9A1G9</accession>
<dbReference type="GO" id="GO:0000978">
    <property type="term" value="F:RNA polymerase II cis-regulatory region sequence-specific DNA binding"/>
    <property type="evidence" value="ECO:0007669"/>
    <property type="project" value="TreeGrafter"/>
</dbReference>
<evidence type="ECO:0000313" key="8">
    <source>
        <dbReference type="Proteomes" id="UP000789759"/>
    </source>
</evidence>
<name>A0A9N9A1G9_9GLOM</name>
<evidence type="ECO:0000256" key="1">
    <source>
        <dbReference type="ARBA" id="ARBA00022723"/>
    </source>
</evidence>
<evidence type="ECO:0000256" key="5">
    <source>
        <dbReference type="SAM" id="MobiDB-lite"/>
    </source>
</evidence>
<evidence type="ECO:0000259" key="6">
    <source>
        <dbReference type="PROSITE" id="PS50157"/>
    </source>
</evidence>
<dbReference type="PANTHER" id="PTHR23235:SF120">
    <property type="entry name" value="KRUPPEL-LIKE FACTOR 15"/>
    <property type="match status" value="1"/>
</dbReference>
<dbReference type="Proteomes" id="UP000789759">
    <property type="component" value="Unassembled WGS sequence"/>
</dbReference>
<evidence type="ECO:0000256" key="2">
    <source>
        <dbReference type="ARBA" id="ARBA00022771"/>
    </source>
</evidence>
<keyword evidence="8" id="KW-1185">Reference proteome</keyword>
<feature type="domain" description="C2H2-type" evidence="6">
    <location>
        <begin position="237"/>
        <end position="267"/>
    </location>
</feature>
<organism evidence="7 8">
    <name type="scientific">Cetraspora pellucida</name>
    <dbReference type="NCBI Taxonomy" id="1433469"/>
    <lineage>
        <taxon>Eukaryota</taxon>
        <taxon>Fungi</taxon>
        <taxon>Fungi incertae sedis</taxon>
        <taxon>Mucoromycota</taxon>
        <taxon>Glomeromycotina</taxon>
        <taxon>Glomeromycetes</taxon>
        <taxon>Diversisporales</taxon>
        <taxon>Gigasporaceae</taxon>
        <taxon>Cetraspora</taxon>
    </lineage>
</organism>
<feature type="domain" description="C2H2-type" evidence="6">
    <location>
        <begin position="268"/>
        <end position="297"/>
    </location>
</feature>
<dbReference type="GO" id="GO:0008270">
    <property type="term" value="F:zinc ion binding"/>
    <property type="evidence" value="ECO:0007669"/>
    <property type="project" value="UniProtKB-KW"/>
</dbReference>
<reference evidence="7" key="1">
    <citation type="submission" date="2021-06" db="EMBL/GenBank/DDBJ databases">
        <authorList>
            <person name="Kallberg Y."/>
            <person name="Tangrot J."/>
            <person name="Rosling A."/>
        </authorList>
    </citation>
    <scope>NUCLEOTIDE SEQUENCE</scope>
    <source>
        <strain evidence="7">FL966</strain>
    </source>
</reference>
<gene>
    <name evidence="7" type="ORF">CPELLU_LOCUS3053</name>
</gene>
<dbReference type="OrthoDB" id="6365676at2759"/>
<dbReference type="PROSITE" id="PS50157">
    <property type="entry name" value="ZINC_FINGER_C2H2_2"/>
    <property type="match status" value="2"/>
</dbReference>
<dbReference type="GO" id="GO:0000981">
    <property type="term" value="F:DNA-binding transcription factor activity, RNA polymerase II-specific"/>
    <property type="evidence" value="ECO:0007669"/>
    <property type="project" value="TreeGrafter"/>
</dbReference>
<keyword evidence="1" id="KW-0479">Metal-binding</keyword>
<dbReference type="EMBL" id="CAJVQA010001424">
    <property type="protein sequence ID" value="CAG8513922.1"/>
    <property type="molecule type" value="Genomic_DNA"/>
</dbReference>